<dbReference type="InterPro" id="IPR005475">
    <property type="entry name" value="Transketolase-like_Pyr-bd"/>
</dbReference>
<dbReference type="AlphaFoldDB" id="A0A0G1H5P3"/>
<evidence type="ECO:0000256" key="3">
    <source>
        <dbReference type="ARBA" id="ARBA00023052"/>
    </source>
</evidence>
<dbReference type="GO" id="GO:0016624">
    <property type="term" value="F:oxidoreductase activity, acting on the aldehyde or oxo group of donors, disulfide as acceptor"/>
    <property type="evidence" value="ECO:0007669"/>
    <property type="project" value="InterPro"/>
</dbReference>
<dbReference type="Pfam" id="PF02779">
    <property type="entry name" value="Transket_pyr"/>
    <property type="match status" value="1"/>
</dbReference>
<dbReference type="Pfam" id="PF00676">
    <property type="entry name" value="E1_dh"/>
    <property type="match status" value="1"/>
</dbReference>
<organism evidence="5 6">
    <name type="scientific">Candidatus Giovannonibacteria bacterium GW2011_GWA2_44_13b</name>
    <dbReference type="NCBI Taxonomy" id="1618647"/>
    <lineage>
        <taxon>Bacteria</taxon>
        <taxon>Candidatus Giovannoniibacteriota</taxon>
    </lineage>
</organism>
<evidence type="ECO:0000256" key="2">
    <source>
        <dbReference type="ARBA" id="ARBA00023002"/>
    </source>
</evidence>
<dbReference type="InterPro" id="IPR009014">
    <property type="entry name" value="Transketo_C/PFOR_II"/>
</dbReference>
<dbReference type="InterPro" id="IPR033248">
    <property type="entry name" value="Transketolase_C"/>
</dbReference>
<dbReference type="Pfam" id="PF02780">
    <property type="entry name" value="Transketolase_C"/>
    <property type="match status" value="1"/>
</dbReference>
<evidence type="ECO:0000259" key="4">
    <source>
        <dbReference type="SMART" id="SM00861"/>
    </source>
</evidence>
<dbReference type="FunFam" id="3.40.50.920:FF:000001">
    <property type="entry name" value="Pyruvate dehydrogenase E1 beta subunit"/>
    <property type="match status" value="1"/>
</dbReference>
<dbReference type="EMBL" id="LCHU01000002">
    <property type="protein sequence ID" value="KKT42105.1"/>
    <property type="molecule type" value="Genomic_DNA"/>
</dbReference>
<evidence type="ECO:0000256" key="1">
    <source>
        <dbReference type="ARBA" id="ARBA00001964"/>
    </source>
</evidence>
<dbReference type="Gene3D" id="3.40.50.970">
    <property type="match status" value="2"/>
</dbReference>
<dbReference type="Gene3D" id="3.40.50.920">
    <property type="match status" value="1"/>
</dbReference>
<sequence length="683" mass="76421">MPHSRDFTPRRKLFIPTPEEYLTMYRRLAEMTYFGKMLDERKEEFKPLKVFTGLGQEAIYVGAMSAAESSYDLLAPDHRSTCALPIWRVAEEEIIAQYGAFAESLYGGYNFGIHIGDTKRRVVRFISDMGANTAIGTGVIDGVYYVRDYIEKNGSEQNPVLLAFFGDGAMSHANIHSAFLLATTRHLPVVFILNNNQLAIRTLIEYQNPDPEFAKRAAGYGMRTRTIFGNDTVLVWRAVSEALYDIRNTKDLCVPWFISCQTFRVSGHNAHETGEMWKYVPRELRREWEGRNPLELYSLILMSQKDEVFNEKKKDEILAEAKAKIEKAFEAKKKFTAPSKLKPVFKNCDPLIPPLQPETSREISYGSAINEALQQAMESHRKIRVFGQDVELGGVHGITKDLFEKFGGEQRIFNMPLDENAIMAFAIGQALAKLTPCAEMQFFPFTEYALALLTRFAATHFAVTGENLGMVLRTPCGGGFSSNEEHQKMIEAVLAHAGGLKIVFPSTPYDAKGLLLSAFCDGNPVIFCEQIARYSKKGAVPEEMYFVPIGKAALRKEGKDISLITYGALMVERTIKAAEMLKTENIDAEVLDLRTIVPMDKEAVLTSVKKTGKAIIIHEAKKDFGVGAEISAYLNEFAFHSLNSPVVRLGAKEGPATARMELELLRLPQIEDIVLAAKGVYYG</sequence>
<keyword evidence="3" id="KW-0786">Thiamine pyrophosphate</keyword>
<dbReference type="PANTHER" id="PTHR43257:SF2">
    <property type="entry name" value="PYRUVATE DEHYDROGENASE E1 COMPONENT SUBUNIT BETA"/>
    <property type="match status" value="1"/>
</dbReference>
<dbReference type="InterPro" id="IPR029061">
    <property type="entry name" value="THDP-binding"/>
</dbReference>
<comment type="caution">
    <text evidence="5">The sequence shown here is derived from an EMBL/GenBank/DDBJ whole genome shotgun (WGS) entry which is preliminary data.</text>
</comment>
<dbReference type="SMART" id="SM00861">
    <property type="entry name" value="Transket_pyr"/>
    <property type="match status" value="1"/>
</dbReference>
<gene>
    <name evidence="5" type="ORF">UW30_C0002G0016</name>
</gene>
<name>A0A0G1H5P3_9BACT</name>
<feature type="domain" description="Transketolase-like pyrimidine-binding" evidence="4">
    <location>
        <begin position="363"/>
        <end position="536"/>
    </location>
</feature>
<dbReference type="SUPFAM" id="SSF52922">
    <property type="entry name" value="TK C-terminal domain-like"/>
    <property type="match status" value="1"/>
</dbReference>
<evidence type="ECO:0000313" key="6">
    <source>
        <dbReference type="Proteomes" id="UP000034736"/>
    </source>
</evidence>
<reference evidence="5 6" key="1">
    <citation type="journal article" date="2015" name="Nature">
        <title>rRNA introns, odd ribosomes, and small enigmatic genomes across a large radiation of phyla.</title>
        <authorList>
            <person name="Brown C.T."/>
            <person name="Hug L.A."/>
            <person name="Thomas B.C."/>
            <person name="Sharon I."/>
            <person name="Castelle C.J."/>
            <person name="Singh A."/>
            <person name="Wilkins M.J."/>
            <person name="Williams K.H."/>
            <person name="Banfield J.F."/>
        </authorList>
    </citation>
    <scope>NUCLEOTIDE SEQUENCE [LARGE SCALE GENOMIC DNA]</scope>
</reference>
<dbReference type="SUPFAM" id="SSF52518">
    <property type="entry name" value="Thiamin diphosphate-binding fold (THDP-binding)"/>
    <property type="match status" value="2"/>
</dbReference>
<dbReference type="PANTHER" id="PTHR43257">
    <property type="entry name" value="PYRUVATE DEHYDROGENASE E1 COMPONENT BETA SUBUNIT"/>
    <property type="match status" value="1"/>
</dbReference>
<dbReference type="Proteomes" id="UP000034736">
    <property type="component" value="Unassembled WGS sequence"/>
</dbReference>
<proteinExistence type="predicted"/>
<accession>A0A0G1H5P3</accession>
<evidence type="ECO:0000313" key="5">
    <source>
        <dbReference type="EMBL" id="KKT42105.1"/>
    </source>
</evidence>
<dbReference type="InterPro" id="IPR001017">
    <property type="entry name" value="DH_E1"/>
</dbReference>
<comment type="cofactor">
    <cofactor evidence="1">
        <name>thiamine diphosphate</name>
        <dbReference type="ChEBI" id="CHEBI:58937"/>
    </cofactor>
</comment>
<dbReference type="STRING" id="1618647.UW30_C0002G0016"/>
<keyword evidence="2" id="KW-0560">Oxidoreductase</keyword>
<protein>
    <submittedName>
        <fullName evidence="5">2-oxoisovalerate dehydrogenase beta (E1) subunit</fullName>
    </submittedName>
</protein>
<dbReference type="PATRIC" id="fig|1618647.3.peg.120"/>